<comment type="caution">
    <text evidence="2">The sequence shown here is derived from an EMBL/GenBank/DDBJ whole genome shotgun (WGS) entry which is preliminary data.</text>
</comment>
<proteinExistence type="predicted"/>
<evidence type="ECO:0000313" key="3">
    <source>
        <dbReference type="Proteomes" id="UP000225108"/>
    </source>
</evidence>
<feature type="transmembrane region" description="Helical" evidence="1">
    <location>
        <begin position="100"/>
        <end position="123"/>
    </location>
</feature>
<keyword evidence="1" id="KW-1133">Transmembrane helix</keyword>
<gene>
    <name evidence="2" type="ORF">CSW57_12460</name>
</gene>
<keyword evidence="1" id="KW-0812">Transmembrane</keyword>
<organism evidence="2 3">
    <name type="scientific">Williamsia marianensis</name>
    <dbReference type="NCBI Taxonomy" id="85044"/>
    <lineage>
        <taxon>Bacteria</taxon>
        <taxon>Bacillati</taxon>
        <taxon>Actinomycetota</taxon>
        <taxon>Actinomycetes</taxon>
        <taxon>Mycobacteriales</taxon>
        <taxon>Nocardiaceae</taxon>
        <taxon>Williamsia</taxon>
    </lineage>
</organism>
<sequence>MQVASRVNDISWWLFVVASLIAGGVNWWTERVWAAGFSDDVRLYCPFVRGSVGGDCIVTTSGFADDHWFTDTAFYSMAAFAVLILAAIVEGVAKGRLVSGIVTVGLPIVAWGLFLVASPGVVADDVMKPIWAMLVVFIAVMLRETWARTLRRSNARRWSNHETA</sequence>
<feature type="transmembrane region" description="Helical" evidence="1">
    <location>
        <begin position="129"/>
        <end position="147"/>
    </location>
</feature>
<dbReference type="Proteomes" id="UP000225108">
    <property type="component" value="Unassembled WGS sequence"/>
</dbReference>
<feature type="transmembrane region" description="Helical" evidence="1">
    <location>
        <begin position="12"/>
        <end position="29"/>
    </location>
</feature>
<reference evidence="2 3" key="1">
    <citation type="submission" date="2017-10" db="EMBL/GenBank/DDBJ databases">
        <title>The draft genome sequence of Williamsia sp. BULT 1.1 isolated from the semi-arid grassland soils from South Africa.</title>
        <authorList>
            <person name="Kabwe M.H."/>
            <person name="Govender N."/>
            <person name="Mutseka Lunga P."/>
            <person name="Vikram S."/>
            <person name="Makhalanyane T.P."/>
        </authorList>
    </citation>
    <scope>NUCLEOTIDE SEQUENCE [LARGE SCALE GENOMIC DNA]</scope>
    <source>
        <strain evidence="2 3">BULT 1.1</strain>
    </source>
</reference>
<name>A0A2G3PMN8_WILMA</name>
<protein>
    <submittedName>
        <fullName evidence="2">Uncharacterized protein</fullName>
    </submittedName>
</protein>
<feature type="transmembrane region" description="Helical" evidence="1">
    <location>
        <begin position="73"/>
        <end position="93"/>
    </location>
</feature>
<dbReference type="EMBL" id="PEBD01000008">
    <property type="protein sequence ID" value="PHV67030.1"/>
    <property type="molecule type" value="Genomic_DNA"/>
</dbReference>
<dbReference type="AlphaFoldDB" id="A0A2G3PMN8"/>
<evidence type="ECO:0000256" key="1">
    <source>
        <dbReference type="SAM" id="Phobius"/>
    </source>
</evidence>
<accession>A0A2G3PMN8</accession>
<keyword evidence="1" id="KW-0472">Membrane</keyword>
<evidence type="ECO:0000313" key="2">
    <source>
        <dbReference type="EMBL" id="PHV67030.1"/>
    </source>
</evidence>